<name>A0ABW6ZPK7_9HYPH</name>
<evidence type="ECO:0000256" key="19">
    <source>
        <dbReference type="HAMAP-Rule" id="MF_00719"/>
    </source>
</evidence>
<evidence type="ECO:0000256" key="5">
    <source>
        <dbReference type="ARBA" id="ARBA00013200"/>
    </source>
</evidence>
<dbReference type="InterPro" id="IPR003805">
    <property type="entry name" value="CobS"/>
</dbReference>
<dbReference type="Pfam" id="PF02654">
    <property type="entry name" value="CobS"/>
    <property type="match status" value="1"/>
</dbReference>
<comment type="caution">
    <text evidence="20">The sequence shown here is derived from an EMBL/GenBank/DDBJ whole genome shotgun (WGS) entry which is preliminary data.</text>
</comment>
<protein>
    <recommendedName>
        <fullName evidence="6 19">Adenosylcobinamide-GDP ribazoletransferase</fullName>
        <ecNumber evidence="5 19">2.7.8.26</ecNumber>
    </recommendedName>
    <alternativeName>
        <fullName evidence="16 19">Cobalamin synthase</fullName>
    </alternativeName>
    <alternativeName>
        <fullName evidence="15 19">Cobalamin-5'-phosphate synthase</fullName>
    </alternativeName>
</protein>
<keyword evidence="12 19" id="KW-1133">Transmembrane helix</keyword>
<comment type="function">
    <text evidence="14 19">Joins adenosylcobinamide-GDP and alpha-ribazole to generate adenosylcobalamin (Ado-cobalamin). Also synthesizes adenosylcobalamin 5'-phosphate from adenosylcobinamide-GDP and alpha-ribazole 5'-phosphate.</text>
</comment>
<feature type="transmembrane region" description="Helical" evidence="19">
    <location>
        <begin position="117"/>
        <end position="136"/>
    </location>
</feature>
<proteinExistence type="inferred from homology"/>
<evidence type="ECO:0000256" key="1">
    <source>
        <dbReference type="ARBA" id="ARBA00001946"/>
    </source>
</evidence>
<feature type="transmembrane region" description="Helical" evidence="19">
    <location>
        <begin position="213"/>
        <end position="231"/>
    </location>
</feature>
<evidence type="ECO:0000256" key="7">
    <source>
        <dbReference type="ARBA" id="ARBA00022475"/>
    </source>
</evidence>
<comment type="catalytic activity">
    <reaction evidence="17 19">
        <text>alpha-ribazole + adenosylcob(III)inamide-GDP = adenosylcob(III)alamin + GMP + H(+)</text>
        <dbReference type="Rhea" id="RHEA:16049"/>
        <dbReference type="ChEBI" id="CHEBI:10329"/>
        <dbReference type="ChEBI" id="CHEBI:15378"/>
        <dbReference type="ChEBI" id="CHEBI:18408"/>
        <dbReference type="ChEBI" id="CHEBI:58115"/>
        <dbReference type="ChEBI" id="CHEBI:60487"/>
        <dbReference type="EC" id="2.7.8.26"/>
    </reaction>
</comment>
<evidence type="ECO:0000256" key="4">
    <source>
        <dbReference type="ARBA" id="ARBA00010561"/>
    </source>
</evidence>
<evidence type="ECO:0000256" key="3">
    <source>
        <dbReference type="ARBA" id="ARBA00004663"/>
    </source>
</evidence>
<evidence type="ECO:0000256" key="6">
    <source>
        <dbReference type="ARBA" id="ARBA00015850"/>
    </source>
</evidence>
<reference evidence="20 21" key="1">
    <citation type="submission" date="2024-02" db="EMBL/GenBank/DDBJ databases">
        <title>Expansion and revision of Xanthobacter and proposal of Roseixanthobacter gen. nov.</title>
        <authorList>
            <person name="Soltysiak M.P.M."/>
            <person name="Jalihal A."/>
            <person name="Ory A."/>
            <person name="Chrisophersen C."/>
            <person name="Lee A.D."/>
            <person name="Boulton J."/>
            <person name="Springer M."/>
        </authorList>
    </citation>
    <scope>NUCLEOTIDE SEQUENCE [LARGE SCALE GENOMIC DNA]</scope>
    <source>
        <strain evidence="20 21">23A</strain>
    </source>
</reference>
<comment type="catalytic activity">
    <reaction evidence="18 19">
        <text>alpha-ribazole 5'-phosphate + adenosylcob(III)inamide-GDP = adenosylcob(III)alamin 5'-phosphate + GMP + H(+)</text>
        <dbReference type="Rhea" id="RHEA:23560"/>
        <dbReference type="ChEBI" id="CHEBI:15378"/>
        <dbReference type="ChEBI" id="CHEBI:57918"/>
        <dbReference type="ChEBI" id="CHEBI:58115"/>
        <dbReference type="ChEBI" id="CHEBI:60487"/>
        <dbReference type="ChEBI" id="CHEBI:60493"/>
        <dbReference type="EC" id="2.7.8.26"/>
    </reaction>
</comment>
<keyword evidence="7 19" id="KW-1003">Cell membrane</keyword>
<dbReference type="PANTHER" id="PTHR34148:SF1">
    <property type="entry name" value="ADENOSYLCOBINAMIDE-GDP RIBAZOLETRANSFERASE"/>
    <property type="match status" value="1"/>
</dbReference>
<evidence type="ECO:0000313" key="21">
    <source>
        <dbReference type="Proteomes" id="UP001604002"/>
    </source>
</evidence>
<sequence>MQLDRIGQDLVAALRFYSRLPIPGGRDDLDAFAMPSLDRIAYAIPLAGAVIGLIGAVVLVGALALKLPAFLAAVLAVTALVLATGAFHEDGLADTADGLGGGRDRTHRLAIMRDSRIGTYGGCAIILALLLRVAALEALVMSAGMFRAGLALVVAEAASRAAGVLLLLALPPARTDGAGASFGRPSEAAGLSCGLVAALLVVIVLVPGFGISTAFAGLIAPLVALFAMMRLSGRLIGGQTGDVAGATQQVAVIVFLLGVLIFPGR</sequence>
<dbReference type="HAMAP" id="MF_00719">
    <property type="entry name" value="CobS"/>
    <property type="match status" value="1"/>
</dbReference>
<evidence type="ECO:0000256" key="9">
    <source>
        <dbReference type="ARBA" id="ARBA00022679"/>
    </source>
</evidence>
<feature type="transmembrane region" description="Helical" evidence="19">
    <location>
        <begin position="69"/>
        <end position="87"/>
    </location>
</feature>
<comment type="similarity">
    <text evidence="4 19">Belongs to the CobS family.</text>
</comment>
<feature type="transmembrane region" description="Helical" evidence="19">
    <location>
        <begin position="243"/>
        <end position="262"/>
    </location>
</feature>
<evidence type="ECO:0000256" key="8">
    <source>
        <dbReference type="ARBA" id="ARBA00022573"/>
    </source>
</evidence>
<keyword evidence="8 19" id="KW-0169">Cobalamin biosynthesis</keyword>
<dbReference type="NCBIfam" id="TIGR00317">
    <property type="entry name" value="cobS"/>
    <property type="match status" value="1"/>
</dbReference>
<dbReference type="EC" id="2.7.8.26" evidence="5 19"/>
<evidence type="ECO:0000256" key="16">
    <source>
        <dbReference type="ARBA" id="ARBA00032853"/>
    </source>
</evidence>
<dbReference type="GO" id="GO:0051073">
    <property type="term" value="F:adenosylcobinamide-GDP ribazoletransferase activity"/>
    <property type="evidence" value="ECO:0007669"/>
    <property type="project" value="UniProtKB-EC"/>
</dbReference>
<dbReference type="EMBL" id="JBAFVH010000001">
    <property type="protein sequence ID" value="MFG1370656.1"/>
    <property type="molecule type" value="Genomic_DNA"/>
</dbReference>
<evidence type="ECO:0000313" key="20">
    <source>
        <dbReference type="EMBL" id="MFG1370656.1"/>
    </source>
</evidence>
<evidence type="ECO:0000256" key="2">
    <source>
        <dbReference type="ARBA" id="ARBA00004651"/>
    </source>
</evidence>
<feature type="transmembrane region" description="Helical" evidence="19">
    <location>
        <begin position="188"/>
        <end position="206"/>
    </location>
</feature>
<feature type="transmembrane region" description="Helical" evidence="19">
    <location>
        <begin position="148"/>
        <end position="168"/>
    </location>
</feature>
<evidence type="ECO:0000256" key="18">
    <source>
        <dbReference type="ARBA" id="ARBA00049504"/>
    </source>
</evidence>
<keyword evidence="9 19" id="KW-0808">Transferase</keyword>
<evidence type="ECO:0000256" key="11">
    <source>
        <dbReference type="ARBA" id="ARBA00022842"/>
    </source>
</evidence>
<evidence type="ECO:0000256" key="15">
    <source>
        <dbReference type="ARBA" id="ARBA00032605"/>
    </source>
</evidence>
<organism evidence="20 21">
    <name type="scientific">Xanthobacter oligotrophicus</name>
    <dbReference type="NCBI Taxonomy" id="2607286"/>
    <lineage>
        <taxon>Bacteria</taxon>
        <taxon>Pseudomonadati</taxon>
        <taxon>Pseudomonadota</taxon>
        <taxon>Alphaproteobacteria</taxon>
        <taxon>Hyphomicrobiales</taxon>
        <taxon>Xanthobacteraceae</taxon>
        <taxon>Xanthobacter</taxon>
    </lineage>
</organism>
<comment type="pathway">
    <text evidence="3 19">Cofactor biosynthesis; adenosylcobalamin biosynthesis; adenosylcobalamin from cob(II)yrinate a,c-diamide: step 7/7.</text>
</comment>
<comment type="subcellular location">
    <subcellularLocation>
        <location evidence="2 19">Cell membrane</location>
        <topology evidence="2 19">Multi-pass membrane protein</topology>
    </subcellularLocation>
</comment>
<evidence type="ECO:0000256" key="14">
    <source>
        <dbReference type="ARBA" id="ARBA00025228"/>
    </source>
</evidence>
<accession>A0ABW6ZPK7</accession>
<evidence type="ECO:0000256" key="12">
    <source>
        <dbReference type="ARBA" id="ARBA00022989"/>
    </source>
</evidence>
<gene>
    <name evidence="19 20" type="primary">cobS</name>
    <name evidence="20" type="ORF">V5F32_00605</name>
</gene>
<dbReference type="Proteomes" id="UP001604002">
    <property type="component" value="Unassembled WGS sequence"/>
</dbReference>
<keyword evidence="11 19" id="KW-0460">Magnesium</keyword>
<evidence type="ECO:0000256" key="13">
    <source>
        <dbReference type="ARBA" id="ARBA00023136"/>
    </source>
</evidence>
<comment type="cofactor">
    <cofactor evidence="1 19">
        <name>Mg(2+)</name>
        <dbReference type="ChEBI" id="CHEBI:18420"/>
    </cofactor>
</comment>
<dbReference type="RefSeq" id="WP_393990745.1">
    <property type="nucleotide sequence ID" value="NZ_JBAFVH010000001.1"/>
</dbReference>
<feature type="transmembrane region" description="Helical" evidence="19">
    <location>
        <begin position="40"/>
        <end position="62"/>
    </location>
</feature>
<keyword evidence="21" id="KW-1185">Reference proteome</keyword>
<dbReference type="PANTHER" id="PTHR34148">
    <property type="entry name" value="ADENOSYLCOBINAMIDE-GDP RIBAZOLETRANSFERASE"/>
    <property type="match status" value="1"/>
</dbReference>
<keyword evidence="10 19" id="KW-0812">Transmembrane</keyword>
<evidence type="ECO:0000256" key="17">
    <source>
        <dbReference type="ARBA" id="ARBA00048623"/>
    </source>
</evidence>
<evidence type="ECO:0000256" key="10">
    <source>
        <dbReference type="ARBA" id="ARBA00022692"/>
    </source>
</evidence>
<keyword evidence="13 19" id="KW-0472">Membrane</keyword>